<proteinExistence type="predicted"/>
<dbReference type="PANTHER" id="PTHR46093">
    <property type="entry name" value="ACYL-COA-BINDING DOMAIN-CONTAINING PROTEIN 5"/>
    <property type="match status" value="1"/>
</dbReference>
<dbReference type="VEuPathDB" id="TriTrypDB:TvY486_1109870"/>
<evidence type="ECO:0000256" key="1">
    <source>
        <dbReference type="ARBA" id="ARBA00022441"/>
    </source>
</evidence>
<accession>G0UCF1</accession>
<keyword evidence="2" id="KW-0677">Repeat</keyword>
<sequence length="370" mass="39651">MEWLPCEERVGSVGSREGHCATCLPSSDSGDEVGALYWRVLRGTVRRSCAGKPGERTSSAEVDENHRWKPHTLPRDGASLARGVGDRAYLFGGVDAEMSFSDSLIVLTLCDAQGDAPLLQATELRATGDAPSPRARHSAGCTSTHLLVFGGETSSAAQTNDTFRLHLDTLVWQRVVTGPAVPAARLLAGPILFISEWVGVLYGGAHFANGDIKSLNDAWTLNMSGHPTWAQVGVNNTDGHSDYPFPRSNGHTGGVLRCSDHHISAVFVGGKDGCEGCDLVKEVRLDDGNEGNLRLQLVQPVLAGGLGPHWRYTPAAVETPRGLLLLGGQCRHPQEVAAFILRETGRSKEVIHYAAESGEGIEMPYDATQR</sequence>
<name>G0UCF1_TRYVY</name>
<gene>
    <name evidence="3" type="ORF">TVY486_1109870</name>
</gene>
<keyword evidence="1" id="KW-0880">Kelch repeat</keyword>
<dbReference type="InterPro" id="IPR015915">
    <property type="entry name" value="Kelch-typ_b-propeller"/>
</dbReference>
<dbReference type="Gene3D" id="2.120.10.80">
    <property type="entry name" value="Kelch-type beta propeller"/>
    <property type="match status" value="1"/>
</dbReference>
<reference evidence="3" key="1">
    <citation type="journal article" date="2012" name="Proc. Natl. Acad. Sci. U.S.A.">
        <title>Antigenic diversity is generated by distinct evolutionary mechanisms in African trypanosome species.</title>
        <authorList>
            <person name="Jackson A.P."/>
            <person name="Berry A."/>
            <person name="Aslett M."/>
            <person name="Allison H.C."/>
            <person name="Burton P."/>
            <person name="Vavrova-Anderson J."/>
            <person name="Brown R."/>
            <person name="Browne H."/>
            <person name="Corton N."/>
            <person name="Hauser H."/>
            <person name="Gamble J."/>
            <person name="Gilderthorp R."/>
            <person name="Marcello L."/>
            <person name="McQuillan J."/>
            <person name="Otto T.D."/>
            <person name="Quail M.A."/>
            <person name="Sanders M.J."/>
            <person name="van Tonder A."/>
            <person name="Ginger M.L."/>
            <person name="Field M.C."/>
            <person name="Barry J.D."/>
            <person name="Hertz-Fowler C."/>
            <person name="Berriman M."/>
        </authorList>
    </citation>
    <scope>NUCLEOTIDE SEQUENCE</scope>
    <source>
        <strain evidence="3">Y486</strain>
    </source>
</reference>
<protein>
    <submittedName>
        <fullName evidence="3">Uncharacterized protein</fullName>
    </submittedName>
</protein>
<dbReference type="Pfam" id="PF24681">
    <property type="entry name" value="Kelch_KLHDC2_KLHL20_DRC7"/>
    <property type="match status" value="1"/>
</dbReference>
<dbReference type="EMBL" id="HE573027">
    <property type="protein sequence ID" value="CCC53503.1"/>
    <property type="molecule type" value="Genomic_DNA"/>
</dbReference>
<dbReference type="PANTHER" id="PTHR46093:SF18">
    <property type="entry name" value="FIBRONECTIN TYPE-III DOMAIN-CONTAINING PROTEIN"/>
    <property type="match status" value="1"/>
</dbReference>
<organism evidence="3">
    <name type="scientific">Trypanosoma vivax (strain Y486)</name>
    <dbReference type="NCBI Taxonomy" id="1055687"/>
    <lineage>
        <taxon>Eukaryota</taxon>
        <taxon>Discoba</taxon>
        <taxon>Euglenozoa</taxon>
        <taxon>Kinetoplastea</taxon>
        <taxon>Metakinetoplastina</taxon>
        <taxon>Trypanosomatida</taxon>
        <taxon>Trypanosomatidae</taxon>
        <taxon>Trypanosoma</taxon>
        <taxon>Duttonella</taxon>
    </lineage>
</organism>
<evidence type="ECO:0000256" key="2">
    <source>
        <dbReference type="ARBA" id="ARBA00022737"/>
    </source>
</evidence>
<dbReference type="SUPFAM" id="SSF117281">
    <property type="entry name" value="Kelch motif"/>
    <property type="match status" value="1"/>
</dbReference>
<dbReference type="AlphaFoldDB" id="G0UCF1"/>
<evidence type="ECO:0000313" key="3">
    <source>
        <dbReference type="EMBL" id="CCC53503.1"/>
    </source>
</evidence>